<name>A0ABW1RSA5_9LACO</name>
<evidence type="ECO:0000256" key="9">
    <source>
        <dbReference type="ARBA" id="ARBA00022958"/>
    </source>
</evidence>
<feature type="binding site" evidence="10">
    <location>
        <position position="18"/>
    </location>
    <ligand>
        <name>Mg(2+)</name>
        <dbReference type="ChEBI" id="CHEBI:18420"/>
    </ligand>
</feature>
<feature type="binding site" description="in other chain" evidence="10">
    <location>
        <begin position="257"/>
        <end position="258"/>
    </location>
    <ligand>
        <name>ATP</name>
        <dbReference type="ChEBI" id="CHEBI:30616"/>
        <note>ligand shared between two neighboring subunits</note>
    </ligand>
</feature>
<keyword evidence="9 10" id="KW-0630">Potassium</keyword>
<evidence type="ECO:0000259" key="16">
    <source>
        <dbReference type="Pfam" id="PF02773"/>
    </source>
</evidence>
<sequence length="397" mass="43223">MSEKRLFTSESVSEGHPDKVSDQISDAILDAVLKQDPEARTAVETSVTTGYVNVFGEMSTRAYVNINDIVRNTLKRIGYDDPEAGFLADDIHVGITLDEQSPDIAQGVDSAIEQREDGGVDPLDQIGAGDQGLMFGFATNETDEYLPLSVVLSHKLVKKQADIRRAGVLDYLLPDAKAQVTVELDENGAPIRIDTVVLSTQHRASVSLEQLRQDVREYIIDPILPADMVDDDTRYFINPTGRFVIGGPKGDAGMTGRKIIVDTYGGYARHGGGAFSGKDATKVDRSAAYATRHIAKNIVAAGLADKVEIQVAYAIGVAAPVSVNVETFGTAKVADNDLVAAIRDLFELRPAGIIDDLDLRKPRYEATAAYGHFGRPELDLPWERLDKVDELKAYFNK</sequence>
<dbReference type="PROSITE" id="PS00377">
    <property type="entry name" value="ADOMET_SYNTHASE_2"/>
    <property type="match status" value="1"/>
</dbReference>
<dbReference type="NCBIfam" id="TIGR01034">
    <property type="entry name" value="metK"/>
    <property type="match status" value="1"/>
</dbReference>
<evidence type="ECO:0000256" key="10">
    <source>
        <dbReference type="HAMAP-Rule" id="MF_00086"/>
    </source>
</evidence>
<organism evidence="17 18">
    <name type="scientific">Weissella sagaensis</name>
    <dbReference type="NCBI Taxonomy" id="2559928"/>
    <lineage>
        <taxon>Bacteria</taxon>
        <taxon>Bacillati</taxon>
        <taxon>Bacillota</taxon>
        <taxon>Bacilli</taxon>
        <taxon>Lactobacillales</taxon>
        <taxon>Lactobacillaceae</taxon>
        <taxon>Weissella</taxon>
    </lineage>
</organism>
<keyword evidence="3 10" id="KW-0554">One-carbon metabolism</keyword>
<dbReference type="InterPro" id="IPR022628">
    <property type="entry name" value="S-AdoMet_synt_N"/>
</dbReference>
<evidence type="ECO:0000256" key="12">
    <source>
        <dbReference type="RuleBase" id="RU004462"/>
    </source>
</evidence>
<feature type="binding site" description="in other chain" evidence="10">
    <location>
        <position position="100"/>
    </location>
    <ligand>
        <name>L-methionine</name>
        <dbReference type="ChEBI" id="CHEBI:57844"/>
        <note>ligand shared between two neighboring subunits</note>
    </ligand>
</feature>
<comment type="cofactor">
    <cofactor evidence="10">
        <name>Mg(2+)</name>
        <dbReference type="ChEBI" id="CHEBI:18420"/>
    </cofactor>
    <text evidence="10">Binds 2 divalent ions per subunit.</text>
</comment>
<comment type="cofactor">
    <cofactor evidence="10">
        <name>K(+)</name>
        <dbReference type="ChEBI" id="CHEBI:29103"/>
    </cofactor>
    <text evidence="10">Binds 1 potassium ion per subunit.</text>
</comment>
<evidence type="ECO:0000256" key="8">
    <source>
        <dbReference type="ARBA" id="ARBA00022842"/>
    </source>
</evidence>
<dbReference type="Pfam" id="PF00438">
    <property type="entry name" value="S-AdoMet_synt_N"/>
    <property type="match status" value="1"/>
</dbReference>
<dbReference type="EC" id="2.5.1.6" evidence="10"/>
<evidence type="ECO:0000256" key="7">
    <source>
        <dbReference type="ARBA" id="ARBA00022840"/>
    </source>
</evidence>
<protein>
    <recommendedName>
        <fullName evidence="10">S-adenosylmethionine synthase</fullName>
        <shortName evidence="10">AdoMet synthase</shortName>
        <ecNumber evidence="10">2.5.1.6</ecNumber>
    </recommendedName>
    <alternativeName>
        <fullName evidence="10">MAT</fullName>
    </alternativeName>
    <alternativeName>
        <fullName evidence="10">Methionine adenosyltransferase</fullName>
    </alternativeName>
</protein>
<feature type="binding site" description="in other chain" evidence="10">
    <location>
        <begin position="175"/>
        <end position="177"/>
    </location>
    <ligand>
        <name>ATP</name>
        <dbReference type="ChEBI" id="CHEBI:30616"/>
        <note>ligand shared between two neighboring subunits</note>
    </ligand>
</feature>
<feature type="binding site" description="in other chain" evidence="10">
    <location>
        <begin position="242"/>
        <end position="243"/>
    </location>
    <ligand>
        <name>ATP</name>
        <dbReference type="ChEBI" id="CHEBI:30616"/>
        <note>ligand shared between two neighboring subunits</note>
    </ligand>
</feature>
<feature type="binding site" evidence="10">
    <location>
        <position position="251"/>
    </location>
    <ligand>
        <name>ATP</name>
        <dbReference type="ChEBI" id="CHEBI:30616"/>
        <note>ligand shared between two neighboring subunits</note>
    </ligand>
</feature>
<reference evidence="18" key="1">
    <citation type="journal article" date="2019" name="Int. J. Syst. Evol. Microbiol.">
        <title>The Global Catalogue of Microorganisms (GCM) 10K type strain sequencing project: providing services to taxonomists for standard genome sequencing and annotation.</title>
        <authorList>
            <consortium name="The Broad Institute Genomics Platform"/>
            <consortium name="The Broad Institute Genome Sequencing Center for Infectious Disease"/>
            <person name="Wu L."/>
            <person name="Ma J."/>
        </authorList>
    </citation>
    <scope>NUCLEOTIDE SEQUENCE [LARGE SCALE GENOMIC DNA]</scope>
    <source>
        <strain evidence="18">CCM 8924</strain>
    </source>
</reference>
<feature type="region of interest" description="Disordered" evidence="13">
    <location>
        <begin position="1"/>
        <end position="20"/>
    </location>
</feature>
<keyword evidence="7 10" id="KW-0067">ATP-binding</keyword>
<dbReference type="EMBL" id="JBHSSG010000008">
    <property type="protein sequence ID" value="MFC6178319.1"/>
    <property type="molecule type" value="Genomic_DNA"/>
</dbReference>
<feature type="domain" description="S-adenosylmethionine synthetase central" evidence="15">
    <location>
        <begin position="125"/>
        <end position="243"/>
    </location>
</feature>
<evidence type="ECO:0000256" key="13">
    <source>
        <dbReference type="SAM" id="MobiDB-lite"/>
    </source>
</evidence>
<feature type="region of interest" description="Flexible loop" evidence="10">
    <location>
        <begin position="100"/>
        <end position="110"/>
    </location>
</feature>
<dbReference type="InterPro" id="IPR022631">
    <property type="entry name" value="ADOMET_SYNTHASE_CS"/>
</dbReference>
<keyword evidence="10" id="KW-0963">Cytoplasm</keyword>
<comment type="similarity">
    <text evidence="2 10 12">Belongs to the AdoMet synthase family.</text>
</comment>
<keyword evidence="18" id="KW-1185">Reference proteome</keyword>
<feature type="binding site" evidence="10">
    <location>
        <position position="274"/>
    </location>
    <ligand>
        <name>ATP</name>
        <dbReference type="ChEBI" id="CHEBI:30616"/>
        <note>ligand shared between two neighboring subunits</note>
    </ligand>
</feature>
<proteinExistence type="inferred from homology"/>
<dbReference type="Pfam" id="PF02772">
    <property type="entry name" value="S-AdoMet_synt_M"/>
    <property type="match status" value="1"/>
</dbReference>
<feature type="domain" description="S-adenosylmethionine synthetase C-terminal" evidence="16">
    <location>
        <begin position="245"/>
        <end position="384"/>
    </location>
</feature>
<dbReference type="InterPro" id="IPR022630">
    <property type="entry name" value="S-AdoMet_synt_C"/>
</dbReference>
<dbReference type="PIRSF" id="PIRSF000497">
    <property type="entry name" value="MAT"/>
    <property type="match status" value="1"/>
</dbReference>
<evidence type="ECO:0000256" key="3">
    <source>
        <dbReference type="ARBA" id="ARBA00022563"/>
    </source>
</evidence>
<dbReference type="Proteomes" id="UP001596158">
    <property type="component" value="Unassembled WGS sequence"/>
</dbReference>
<feature type="binding site" description="in other chain" evidence="10">
    <location>
        <position position="16"/>
    </location>
    <ligand>
        <name>ATP</name>
        <dbReference type="ChEBI" id="CHEBI:30616"/>
        <note>ligand shared between two neighboring subunits</note>
    </ligand>
</feature>
<feature type="binding site" evidence="10">
    <location>
        <position position="278"/>
    </location>
    <ligand>
        <name>ATP</name>
        <dbReference type="ChEBI" id="CHEBI:30616"/>
        <note>ligand shared between two neighboring subunits</note>
    </ligand>
</feature>
<dbReference type="HAMAP" id="MF_00086">
    <property type="entry name" value="S_AdoMet_synth1"/>
    <property type="match status" value="1"/>
</dbReference>
<dbReference type="InterPro" id="IPR022636">
    <property type="entry name" value="S-AdoMet_synthetase_sfam"/>
</dbReference>
<dbReference type="PROSITE" id="PS00376">
    <property type="entry name" value="ADOMET_SYNTHASE_1"/>
    <property type="match status" value="1"/>
</dbReference>
<comment type="subcellular location">
    <subcellularLocation>
        <location evidence="10 11">Cytoplasm</location>
    </subcellularLocation>
</comment>
<dbReference type="PANTHER" id="PTHR11964">
    <property type="entry name" value="S-ADENOSYLMETHIONINE SYNTHETASE"/>
    <property type="match status" value="1"/>
</dbReference>
<comment type="function">
    <text evidence="10">Catalyzes the formation of S-adenosylmethionine (AdoMet) from methionine and ATP. The overall synthetic reaction is composed of two sequential steps, AdoMet formation and the subsequent tripolyphosphate hydrolysis which occurs prior to release of AdoMet from the enzyme.</text>
</comment>
<dbReference type="RefSeq" id="WP_042493044.1">
    <property type="nucleotide sequence ID" value="NZ_BJDT01000002.1"/>
</dbReference>
<evidence type="ECO:0000259" key="15">
    <source>
        <dbReference type="Pfam" id="PF02772"/>
    </source>
</evidence>
<gene>
    <name evidence="10 17" type="primary">metK</name>
    <name evidence="17" type="ORF">ACFQGR_02745</name>
</gene>
<dbReference type="Pfam" id="PF02773">
    <property type="entry name" value="S-AdoMet_synt_C"/>
    <property type="match status" value="1"/>
</dbReference>
<evidence type="ECO:0000256" key="5">
    <source>
        <dbReference type="ARBA" id="ARBA00022723"/>
    </source>
</evidence>
<feature type="binding site" evidence="10">
    <location>
        <position position="251"/>
    </location>
    <ligand>
        <name>L-methionine</name>
        <dbReference type="ChEBI" id="CHEBI:57844"/>
        <note>ligand shared between two neighboring subunits</note>
    </ligand>
</feature>
<keyword evidence="8 10" id="KW-0460">Magnesium</keyword>
<dbReference type="SUPFAM" id="SSF55973">
    <property type="entry name" value="S-adenosylmethionine synthetase"/>
    <property type="match status" value="3"/>
</dbReference>
<comment type="caution">
    <text evidence="17">The sequence shown here is derived from an EMBL/GenBank/DDBJ whole genome shotgun (WGS) entry which is preliminary data.</text>
</comment>
<feature type="domain" description="S-adenosylmethionine synthetase N-terminal" evidence="14">
    <location>
        <begin position="5"/>
        <end position="102"/>
    </location>
</feature>
<dbReference type="InterPro" id="IPR002133">
    <property type="entry name" value="S-AdoMet_synthetase"/>
</dbReference>
<evidence type="ECO:0000256" key="4">
    <source>
        <dbReference type="ARBA" id="ARBA00022679"/>
    </source>
</evidence>
<evidence type="ECO:0000256" key="1">
    <source>
        <dbReference type="ARBA" id="ARBA00005224"/>
    </source>
</evidence>
<comment type="catalytic activity">
    <reaction evidence="10">
        <text>L-methionine + ATP + H2O = S-adenosyl-L-methionine + phosphate + diphosphate</text>
        <dbReference type="Rhea" id="RHEA:21080"/>
        <dbReference type="ChEBI" id="CHEBI:15377"/>
        <dbReference type="ChEBI" id="CHEBI:30616"/>
        <dbReference type="ChEBI" id="CHEBI:33019"/>
        <dbReference type="ChEBI" id="CHEBI:43474"/>
        <dbReference type="ChEBI" id="CHEBI:57844"/>
        <dbReference type="ChEBI" id="CHEBI:59789"/>
        <dbReference type="EC" id="2.5.1.6"/>
    </reaction>
</comment>
<keyword evidence="5 10" id="KW-0479">Metal-binding</keyword>
<evidence type="ECO:0000256" key="6">
    <source>
        <dbReference type="ARBA" id="ARBA00022741"/>
    </source>
</evidence>
<dbReference type="InterPro" id="IPR022629">
    <property type="entry name" value="S-AdoMet_synt_central"/>
</dbReference>
<evidence type="ECO:0000256" key="11">
    <source>
        <dbReference type="RuleBase" id="RU000542"/>
    </source>
</evidence>
<evidence type="ECO:0000313" key="18">
    <source>
        <dbReference type="Proteomes" id="UP001596158"/>
    </source>
</evidence>
<dbReference type="GO" id="GO:0004478">
    <property type="term" value="F:methionine adenosyltransferase activity"/>
    <property type="evidence" value="ECO:0007669"/>
    <property type="project" value="UniProtKB-EC"/>
</dbReference>
<comment type="pathway">
    <text evidence="1 10">Amino-acid biosynthesis; S-adenosyl-L-methionine biosynthesis; S-adenosyl-L-methionine from L-methionine: step 1/1.</text>
</comment>
<feature type="binding site" description="in other chain" evidence="10">
    <location>
        <position position="282"/>
    </location>
    <ligand>
        <name>L-methionine</name>
        <dbReference type="ChEBI" id="CHEBI:57844"/>
        <note>ligand shared between two neighboring subunits</note>
    </ligand>
</feature>
<evidence type="ECO:0000313" key="17">
    <source>
        <dbReference type="EMBL" id="MFC6178319.1"/>
    </source>
</evidence>
<accession>A0ABW1RSA5</accession>
<feature type="binding site" evidence="10">
    <location>
        <position position="44"/>
    </location>
    <ligand>
        <name>K(+)</name>
        <dbReference type="ChEBI" id="CHEBI:29103"/>
    </ligand>
</feature>
<evidence type="ECO:0000256" key="2">
    <source>
        <dbReference type="ARBA" id="ARBA00009685"/>
    </source>
</evidence>
<feature type="binding site" description="in other chain" evidence="10">
    <location>
        <position position="57"/>
    </location>
    <ligand>
        <name>L-methionine</name>
        <dbReference type="ChEBI" id="CHEBI:57844"/>
        <note>ligand shared between two neighboring subunits</note>
    </ligand>
</feature>
<dbReference type="Gene3D" id="3.30.300.10">
    <property type="match status" value="3"/>
</dbReference>
<keyword evidence="4 10" id="KW-0808">Transferase</keyword>
<comment type="subunit">
    <text evidence="10">Homotetramer; dimer of dimers.</text>
</comment>
<dbReference type="CDD" id="cd18079">
    <property type="entry name" value="S-AdoMet_synt"/>
    <property type="match status" value="1"/>
</dbReference>
<keyword evidence="6 10" id="KW-0547">Nucleotide-binding</keyword>
<evidence type="ECO:0000259" key="14">
    <source>
        <dbReference type="Pfam" id="PF00438"/>
    </source>
</evidence>